<dbReference type="PROSITE" id="PS51858">
    <property type="entry name" value="PPPDE"/>
    <property type="match status" value="1"/>
</dbReference>
<evidence type="ECO:0000259" key="4">
    <source>
        <dbReference type="PROSITE" id="PS51858"/>
    </source>
</evidence>
<dbReference type="AlphaFoldDB" id="A0A830D6X3"/>
<evidence type="ECO:0000256" key="2">
    <source>
        <dbReference type="ARBA" id="ARBA00022670"/>
    </source>
</evidence>
<gene>
    <name evidence="5" type="ORF">PHJA_002783300</name>
</gene>
<dbReference type="GO" id="GO:0016579">
    <property type="term" value="P:protein deubiquitination"/>
    <property type="evidence" value="ECO:0007669"/>
    <property type="project" value="TreeGrafter"/>
</dbReference>
<reference evidence="5" key="1">
    <citation type="submission" date="2020-07" db="EMBL/GenBank/DDBJ databases">
        <title>Ethylene signaling mediates host invasion by parasitic plants.</title>
        <authorList>
            <person name="Yoshida S."/>
        </authorList>
    </citation>
    <scope>NUCLEOTIDE SEQUENCE</scope>
    <source>
        <strain evidence="5">Okayama</strain>
    </source>
</reference>
<dbReference type="OrthoDB" id="412286at2759"/>
<dbReference type="EMBL" id="BMAC01001230">
    <property type="protein sequence ID" value="GFQ06393.1"/>
    <property type="molecule type" value="Genomic_DNA"/>
</dbReference>
<sequence length="75" mass="8986">MYTYHETIKLGKTSFSIYKVNRIPRELSLEWPGHSYDLLSKNCNHFCDEFCERLCVPKLPGNLQHFFFTCTNLFY</sequence>
<organism evidence="5 6">
    <name type="scientific">Phtheirospermum japonicum</name>
    <dbReference type="NCBI Taxonomy" id="374723"/>
    <lineage>
        <taxon>Eukaryota</taxon>
        <taxon>Viridiplantae</taxon>
        <taxon>Streptophyta</taxon>
        <taxon>Embryophyta</taxon>
        <taxon>Tracheophyta</taxon>
        <taxon>Spermatophyta</taxon>
        <taxon>Magnoliopsida</taxon>
        <taxon>eudicotyledons</taxon>
        <taxon>Gunneridae</taxon>
        <taxon>Pentapetalae</taxon>
        <taxon>asterids</taxon>
        <taxon>lamiids</taxon>
        <taxon>Lamiales</taxon>
        <taxon>Orobanchaceae</taxon>
        <taxon>Orobanchaceae incertae sedis</taxon>
        <taxon>Phtheirospermum</taxon>
    </lineage>
</organism>
<dbReference type="Gene3D" id="3.90.1720.30">
    <property type="entry name" value="PPPDE domains"/>
    <property type="match status" value="1"/>
</dbReference>
<dbReference type="Proteomes" id="UP000653305">
    <property type="component" value="Unassembled WGS sequence"/>
</dbReference>
<keyword evidence="3" id="KW-0378">Hydrolase</keyword>
<dbReference type="PANTHER" id="PTHR12378">
    <property type="entry name" value="DESUMOYLATING ISOPEPTIDASE"/>
    <property type="match status" value="1"/>
</dbReference>
<protein>
    <submittedName>
        <fullName evidence="5">Desumoylating isopeptidase 2</fullName>
    </submittedName>
</protein>
<keyword evidence="6" id="KW-1185">Reference proteome</keyword>
<proteinExistence type="inferred from homology"/>
<evidence type="ECO:0000313" key="5">
    <source>
        <dbReference type="EMBL" id="GFQ06393.1"/>
    </source>
</evidence>
<comment type="caution">
    <text evidence="5">The sequence shown here is derived from an EMBL/GenBank/DDBJ whole genome shotgun (WGS) entry which is preliminary data.</text>
</comment>
<dbReference type="GO" id="GO:0006508">
    <property type="term" value="P:proteolysis"/>
    <property type="evidence" value="ECO:0007669"/>
    <property type="project" value="UniProtKB-KW"/>
</dbReference>
<evidence type="ECO:0000256" key="3">
    <source>
        <dbReference type="ARBA" id="ARBA00022801"/>
    </source>
</evidence>
<dbReference type="Pfam" id="PF05903">
    <property type="entry name" value="Peptidase_C97"/>
    <property type="match status" value="1"/>
</dbReference>
<keyword evidence="2" id="KW-0645">Protease</keyword>
<dbReference type="InterPro" id="IPR008580">
    <property type="entry name" value="PPPDE_dom"/>
</dbReference>
<feature type="domain" description="PPPDE" evidence="4">
    <location>
        <begin position="1"/>
        <end position="75"/>
    </location>
</feature>
<comment type="similarity">
    <text evidence="1">Belongs to the DeSI family.</text>
</comment>
<evidence type="ECO:0000256" key="1">
    <source>
        <dbReference type="ARBA" id="ARBA00008140"/>
    </source>
</evidence>
<dbReference type="PANTHER" id="PTHR12378:SF9">
    <property type="entry name" value="OS06G0107000 PROTEIN"/>
    <property type="match status" value="1"/>
</dbReference>
<name>A0A830D6X3_9LAMI</name>
<accession>A0A830D6X3</accession>
<evidence type="ECO:0000313" key="6">
    <source>
        <dbReference type="Proteomes" id="UP000653305"/>
    </source>
</evidence>
<dbReference type="GO" id="GO:0101005">
    <property type="term" value="F:deubiquitinase activity"/>
    <property type="evidence" value="ECO:0007669"/>
    <property type="project" value="TreeGrafter"/>
</dbReference>
<dbReference type="InterPro" id="IPR042266">
    <property type="entry name" value="PPPDE_sf"/>
</dbReference>